<keyword evidence="3" id="KW-0274">FAD</keyword>
<dbReference type="AlphaFoldDB" id="A0A4Q1KHU0"/>
<evidence type="ECO:0000256" key="3">
    <source>
        <dbReference type="ARBA" id="ARBA00022827"/>
    </source>
</evidence>
<evidence type="ECO:0000259" key="6">
    <source>
        <dbReference type="Pfam" id="PF01266"/>
    </source>
</evidence>
<reference evidence="8" key="1">
    <citation type="submission" date="2019-01" db="EMBL/GenBank/DDBJ databases">
        <title>Cytophagaceae bacterium strain CAR-16.</title>
        <authorList>
            <person name="Chen W.-M."/>
        </authorList>
    </citation>
    <scope>NUCLEOTIDE SEQUENCE [LARGE SCALE GENOMIC DNA]</scope>
    <source>
        <strain evidence="8">CHR27</strain>
    </source>
</reference>
<dbReference type="OrthoDB" id="9801699at2"/>
<dbReference type="Proteomes" id="UP000290958">
    <property type="component" value="Unassembled WGS sequence"/>
</dbReference>
<dbReference type="InterPro" id="IPR036188">
    <property type="entry name" value="FAD/NAD-bd_sf"/>
</dbReference>
<dbReference type="InterPro" id="IPR006076">
    <property type="entry name" value="FAD-dep_OxRdtase"/>
</dbReference>
<dbReference type="Pfam" id="PF01266">
    <property type="entry name" value="DAO"/>
    <property type="match status" value="1"/>
</dbReference>
<dbReference type="SUPFAM" id="SSF51905">
    <property type="entry name" value="FAD/NAD(P)-binding domain"/>
    <property type="match status" value="1"/>
</dbReference>
<accession>A0A4Q1KHU0</accession>
<dbReference type="Gene3D" id="3.50.50.60">
    <property type="entry name" value="FAD/NAD(P)-binding domain"/>
    <property type="match status" value="1"/>
</dbReference>
<keyword evidence="2" id="KW-0285">Flavoprotein</keyword>
<feature type="domain" description="FAD dependent oxidoreductase" evidence="6">
    <location>
        <begin position="7"/>
        <end position="365"/>
    </location>
</feature>
<comment type="similarity">
    <text evidence="5">Belongs to the L2HGDH family.</text>
</comment>
<evidence type="ECO:0000313" key="8">
    <source>
        <dbReference type="Proteomes" id="UP000290958"/>
    </source>
</evidence>
<dbReference type="PANTHER" id="PTHR43104">
    <property type="entry name" value="L-2-HYDROXYGLUTARATE DEHYDROGENASE, MITOCHONDRIAL"/>
    <property type="match status" value="1"/>
</dbReference>
<dbReference type="RefSeq" id="WP_129404238.1">
    <property type="nucleotide sequence ID" value="NZ_SBKP01000007.1"/>
</dbReference>
<protein>
    <submittedName>
        <fullName evidence="7">NAD(P)/FAD-dependent oxidoreductase</fullName>
    </submittedName>
</protein>
<name>A0A4Q1KHU0_9SPHN</name>
<evidence type="ECO:0000256" key="1">
    <source>
        <dbReference type="ARBA" id="ARBA00001974"/>
    </source>
</evidence>
<proteinExistence type="inferred from homology"/>
<evidence type="ECO:0000256" key="4">
    <source>
        <dbReference type="ARBA" id="ARBA00023002"/>
    </source>
</evidence>
<sequence length="372" mass="38942">MPDFHTDAIIVGAGAVGLACARALALRGQQVVVLESADAIGQGVSSRNSEVLHAGIYYPTGSLRARLCVAGNAMIRGYLAERGIGIDPCGKLVVATSAEELPRLEALYAQALANDVPQVERITGAQARALEPALRAEAALLCGTSAVFDSHGYMLGMRGDIEDAGGSIALRTPFERASRDAEGFVVRCGGAEPVSIGCRLLVLAAGLGAQAVAEGIEGFPAALIAERHLAKGSYFALQGKAPFARLIYPLPVHGSLGTHYRRDIGGVARFGPDIEWVEGEDYSVDPARKPQFVEAIRRFWSDVNEDALVPDYAGIRPKIHGPGEPQPDFSILFDDAHGLGGLAALFGIESPGLTSSMAIGEYVADGLIGVKG</sequence>
<dbReference type="Gene3D" id="3.30.9.10">
    <property type="entry name" value="D-Amino Acid Oxidase, subunit A, domain 2"/>
    <property type="match status" value="1"/>
</dbReference>
<dbReference type="PANTHER" id="PTHR43104:SF4">
    <property type="entry name" value="L-2-HYDROXYGLUTARATE DEHYDROGENASE, MITOCHONDRIAL"/>
    <property type="match status" value="1"/>
</dbReference>
<comment type="caution">
    <text evidence="7">The sequence shown here is derived from an EMBL/GenBank/DDBJ whole genome shotgun (WGS) entry which is preliminary data.</text>
</comment>
<evidence type="ECO:0000256" key="5">
    <source>
        <dbReference type="ARBA" id="ARBA00037941"/>
    </source>
</evidence>
<organism evidence="7 8">
    <name type="scientific">Sphingobium fluviale</name>
    <dbReference type="NCBI Taxonomy" id="2506423"/>
    <lineage>
        <taxon>Bacteria</taxon>
        <taxon>Pseudomonadati</taxon>
        <taxon>Pseudomonadota</taxon>
        <taxon>Alphaproteobacteria</taxon>
        <taxon>Sphingomonadales</taxon>
        <taxon>Sphingomonadaceae</taxon>
        <taxon>Sphingobium</taxon>
    </lineage>
</organism>
<dbReference type="GO" id="GO:0047545">
    <property type="term" value="F:(S)-2-hydroxyglutarate dehydrogenase activity"/>
    <property type="evidence" value="ECO:0007669"/>
    <property type="project" value="TreeGrafter"/>
</dbReference>
<evidence type="ECO:0000313" key="7">
    <source>
        <dbReference type="EMBL" id="RXR28820.1"/>
    </source>
</evidence>
<comment type="cofactor">
    <cofactor evidence="1">
        <name>FAD</name>
        <dbReference type="ChEBI" id="CHEBI:57692"/>
    </cofactor>
</comment>
<keyword evidence="8" id="KW-1185">Reference proteome</keyword>
<dbReference type="EMBL" id="SBKP01000007">
    <property type="protein sequence ID" value="RXR28820.1"/>
    <property type="molecule type" value="Genomic_DNA"/>
</dbReference>
<evidence type="ECO:0000256" key="2">
    <source>
        <dbReference type="ARBA" id="ARBA00022630"/>
    </source>
</evidence>
<gene>
    <name evidence="7" type="ORF">EQG66_08890</name>
</gene>
<keyword evidence="4" id="KW-0560">Oxidoreductase</keyword>